<evidence type="ECO:0000256" key="3">
    <source>
        <dbReference type="ARBA" id="ARBA00022737"/>
    </source>
</evidence>
<keyword evidence="3" id="KW-0677">Repeat</keyword>
<dbReference type="STRING" id="144197.ENSSPAP00000000219"/>
<feature type="transmembrane region" description="Helical" evidence="7">
    <location>
        <begin position="7"/>
        <end position="27"/>
    </location>
</feature>
<feature type="domain" description="Sushi" evidence="8">
    <location>
        <begin position="118"/>
        <end position="175"/>
    </location>
</feature>
<dbReference type="PROSITE" id="PS50923">
    <property type="entry name" value="SUSHI"/>
    <property type="match status" value="2"/>
</dbReference>
<protein>
    <recommendedName>
        <fullName evidence="8">Sushi domain-containing protein</fullName>
    </recommendedName>
</protein>
<evidence type="ECO:0000259" key="8">
    <source>
        <dbReference type="PROSITE" id="PS50923"/>
    </source>
</evidence>
<dbReference type="AlphaFoldDB" id="A0A3B4Z0G6"/>
<dbReference type="InterPro" id="IPR051277">
    <property type="entry name" value="SEZ6_CSMD_C4BPB_Regulators"/>
</dbReference>
<comment type="caution">
    <text evidence="5">Lacks conserved residue(s) required for the propagation of feature annotation.</text>
</comment>
<organism evidence="9">
    <name type="scientific">Stegastes partitus</name>
    <name type="common">bicolor damselfish</name>
    <dbReference type="NCBI Taxonomy" id="144197"/>
    <lineage>
        <taxon>Eukaryota</taxon>
        <taxon>Metazoa</taxon>
        <taxon>Chordata</taxon>
        <taxon>Craniata</taxon>
        <taxon>Vertebrata</taxon>
        <taxon>Euteleostomi</taxon>
        <taxon>Actinopterygii</taxon>
        <taxon>Neopterygii</taxon>
        <taxon>Teleostei</taxon>
        <taxon>Neoteleostei</taxon>
        <taxon>Acanthomorphata</taxon>
        <taxon>Ovalentaria</taxon>
        <taxon>Pomacentridae</taxon>
        <taxon>Stegastes</taxon>
    </lineage>
</organism>
<evidence type="ECO:0000256" key="6">
    <source>
        <dbReference type="SAM" id="MobiDB-lite"/>
    </source>
</evidence>
<dbReference type="SUPFAM" id="SSF57535">
    <property type="entry name" value="Complement control module/SCR domain"/>
    <property type="match status" value="2"/>
</dbReference>
<keyword evidence="2" id="KW-0732">Signal</keyword>
<keyword evidence="1 5" id="KW-0768">Sushi</keyword>
<feature type="disulfide bond" evidence="5">
    <location>
        <begin position="146"/>
        <end position="173"/>
    </location>
</feature>
<keyword evidence="7" id="KW-0472">Membrane</keyword>
<evidence type="ECO:0000256" key="7">
    <source>
        <dbReference type="SAM" id="Phobius"/>
    </source>
</evidence>
<feature type="region of interest" description="Disordered" evidence="6">
    <location>
        <begin position="211"/>
        <end position="236"/>
    </location>
</feature>
<dbReference type="GeneTree" id="ENSGT00940000155549"/>
<evidence type="ECO:0000313" key="9">
    <source>
        <dbReference type="Ensembl" id="ENSSPAP00000000219.1"/>
    </source>
</evidence>
<dbReference type="Gene3D" id="2.10.70.10">
    <property type="entry name" value="Complement Module, domain 1"/>
    <property type="match status" value="2"/>
</dbReference>
<dbReference type="InterPro" id="IPR000436">
    <property type="entry name" value="Sushi_SCR_CCP_dom"/>
</dbReference>
<evidence type="ECO:0000256" key="4">
    <source>
        <dbReference type="ARBA" id="ARBA00023157"/>
    </source>
</evidence>
<sequence length="291" mass="32329">GICTLTNFGFIQIFLSLLPALTLFFLLCRDPSAVSELLHRVVKDIIVLVSWNLSYELQRCPDPRPFRNGIVIGQDFSVGMTISFECLSGYTLLGEASLTCLHGVSRNWNHPIPRCEAGHCGIPEQIVNGQVIGENFGYRDTVVYQCNPGFRLIGSSVRICQQDHNWSGYLPVCICKHLNTTYHSLIGSPSMAAPQAMASTTMTWCASPATKATPWKDRPQPSARPAASGASSHRHAEVRSSYRAPAECINDCHLHQLKVSERRECTLTAELGCLKRRCFMSQNKEELKTKT</sequence>
<keyword evidence="4 5" id="KW-1015">Disulfide bond</keyword>
<dbReference type="PANTHER" id="PTHR45656:SF15">
    <property type="entry name" value="SUSHI DOMAIN-CONTAINING PROTEIN"/>
    <property type="match status" value="1"/>
</dbReference>
<dbReference type="InterPro" id="IPR035976">
    <property type="entry name" value="Sushi/SCR/CCP_sf"/>
</dbReference>
<dbReference type="SMART" id="SM00032">
    <property type="entry name" value="CCP"/>
    <property type="match status" value="2"/>
</dbReference>
<keyword evidence="7" id="KW-0812">Transmembrane</keyword>
<evidence type="ECO:0000256" key="2">
    <source>
        <dbReference type="ARBA" id="ARBA00022729"/>
    </source>
</evidence>
<dbReference type="Ensembl" id="ENSSPAT00000000225.1">
    <property type="protein sequence ID" value="ENSSPAP00000000219.1"/>
    <property type="gene ID" value="ENSSPAG00000000188.1"/>
</dbReference>
<dbReference type="FunFam" id="2.10.70.10:FF:000014">
    <property type="entry name" value="Membrane cofactor protein"/>
    <property type="match status" value="1"/>
</dbReference>
<proteinExistence type="predicted"/>
<dbReference type="PANTHER" id="PTHR45656">
    <property type="entry name" value="PROTEIN CBR-CLEC-78"/>
    <property type="match status" value="1"/>
</dbReference>
<dbReference type="CDD" id="cd00033">
    <property type="entry name" value="CCP"/>
    <property type="match status" value="2"/>
</dbReference>
<feature type="domain" description="Sushi" evidence="8">
    <location>
        <begin position="58"/>
        <end position="117"/>
    </location>
</feature>
<name>A0A3B4Z0G6_9TELE</name>
<reference evidence="9" key="1">
    <citation type="submission" date="2023-09" db="UniProtKB">
        <authorList>
            <consortium name="Ensembl"/>
        </authorList>
    </citation>
    <scope>IDENTIFICATION</scope>
</reference>
<evidence type="ECO:0000256" key="5">
    <source>
        <dbReference type="PROSITE-ProRule" id="PRU00302"/>
    </source>
</evidence>
<accession>A0A3B4Z0G6</accession>
<evidence type="ECO:0000256" key="1">
    <source>
        <dbReference type="ARBA" id="ARBA00022659"/>
    </source>
</evidence>
<keyword evidence="7" id="KW-1133">Transmembrane helix</keyword>
<dbReference type="Pfam" id="PF00084">
    <property type="entry name" value="Sushi"/>
    <property type="match status" value="2"/>
</dbReference>
<feature type="compositionally biased region" description="Low complexity" evidence="6">
    <location>
        <begin position="221"/>
        <end position="231"/>
    </location>
</feature>
<dbReference type="FunFam" id="2.10.70.10:FF:000002">
    <property type="entry name" value="CUB and Sushi multiple domains 3"/>
    <property type="match status" value="1"/>
</dbReference>